<proteinExistence type="predicted"/>
<dbReference type="Gene3D" id="2.10.90.10">
    <property type="entry name" value="Cystine-knot cytokines"/>
    <property type="match status" value="1"/>
</dbReference>
<dbReference type="EMBL" id="CH940647">
    <property type="protein sequence ID" value="KRF84595.1"/>
    <property type="molecule type" value="Genomic_DNA"/>
</dbReference>
<dbReference type="PANTHER" id="PTHR41153:SF2">
    <property type="entry name" value="RE41427P"/>
    <property type="match status" value="1"/>
</dbReference>
<name>A0A0Q9WJ80_DROVI</name>
<accession>A0A0Q9WJ80</accession>
<protein>
    <submittedName>
        <fullName evidence="1">Uncharacterized protein, isoform B</fullName>
    </submittedName>
</protein>
<dbReference type="STRING" id="7244.A0A0Q9WJ80"/>
<gene>
    <name evidence="1" type="primary">Dvir\GJ13459</name>
    <name evidence="1" type="ORF">Dvir_GJ13459</name>
</gene>
<evidence type="ECO:0000313" key="2">
    <source>
        <dbReference type="Proteomes" id="UP000008792"/>
    </source>
</evidence>
<dbReference type="Proteomes" id="UP000008792">
    <property type="component" value="Unassembled WGS sequence"/>
</dbReference>
<sequence>MILTNYAAYKNWIRLCYFLIQHLTALCVISIALTCANAALWPSFSSSSSSADDAPPSKCTGARGLKYLSGDALTDSPDCLGPNNAPYPSAAVARTFSNWNGNSRRGRQSKLPSTLDPAITTSALLRAYDEVNNEAIGSNRYGRSLKNATPAQQCKSDTPARLCKTRYNTTAPMYGVSLTSGQPVTIVQKFPDLLQQVVFEVCESSECDVVRGECTQTYVPYLFLVIPLGPVTLTGQDYVLVESGCVCKPKYSTGAAQEPNMIP</sequence>
<keyword evidence="2" id="KW-1185">Reference proteome</keyword>
<dbReference type="PANTHER" id="PTHR41153">
    <property type="entry name" value="RE41427P"/>
    <property type="match status" value="1"/>
</dbReference>
<dbReference type="SUPFAM" id="SSF57501">
    <property type="entry name" value="Cystine-knot cytokines"/>
    <property type="match status" value="1"/>
</dbReference>
<organism evidence="1 2">
    <name type="scientific">Drosophila virilis</name>
    <name type="common">Fruit fly</name>
    <dbReference type="NCBI Taxonomy" id="7244"/>
    <lineage>
        <taxon>Eukaryota</taxon>
        <taxon>Metazoa</taxon>
        <taxon>Ecdysozoa</taxon>
        <taxon>Arthropoda</taxon>
        <taxon>Hexapoda</taxon>
        <taxon>Insecta</taxon>
        <taxon>Pterygota</taxon>
        <taxon>Neoptera</taxon>
        <taxon>Endopterygota</taxon>
        <taxon>Diptera</taxon>
        <taxon>Brachycera</taxon>
        <taxon>Muscomorpha</taxon>
        <taxon>Ephydroidea</taxon>
        <taxon>Drosophilidae</taxon>
        <taxon>Drosophila</taxon>
    </lineage>
</organism>
<reference evidence="1 2" key="1">
    <citation type="journal article" date="2007" name="Nature">
        <title>Evolution of genes and genomes on the Drosophila phylogeny.</title>
        <authorList>
            <consortium name="Drosophila 12 Genomes Consortium"/>
            <person name="Clark A.G."/>
            <person name="Eisen M.B."/>
            <person name="Smith D.R."/>
            <person name="Bergman C.M."/>
            <person name="Oliver B."/>
            <person name="Markow T.A."/>
            <person name="Kaufman T.C."/>
            <person name="Kellis M."/>
            <person name="Gelbart W."/>
            <person name="Iyer V.N."/>
            <person name="Pollard D.A."/>
            <person name="Sackton T.B."/>
            <person name="Larracuente A.M."/>
            <person name="Singh N.D."/>
            <person name="Abad J.P."/>
            <person name="Abt D.N."/>
            <person name="Adryan B."/>
            <person name="Aguade M."/>
            <person name="Akashi H."/>
            <person name="Anderson W.W."/>
            <person name="Aquadro C.F."/>
            <person name="Ardell D.H."/>
            <person name="Arguello R."/>
            <person name="Artieri C.G."/>
            <person name="Barbash D.A."/>
            <person name="Barker D."/>
            <person name="Barsanti P."/>
            <person name="Batterham P."/>
            <person name="Batzoglou S."/>
            <person name="Begun D."/>
            <person name="Bhutkar A."/>
            <person name="Blanco E."/>
            <person name="Bosak S.A."/>
            <person name="Bradley R.K."/>
            <person name="Brand A.D."/>
            <person name="Brent M.R."/>
            <person name="Brooks A.N."/>
            <person name="Brown R.H."/>
            <person name="Butlin R.K."/>
            <person name="Caggese C."/>
            <person name="Calvi B.R."/>
            <person name="Bernardo de Carvalho A."/>
            <person name="Caspi A."/>
            <person name="Castrezana S."/>
            <person name="Celniker S.E."/>
            <person name="Chang J.L."/>
            <person name="Chapple C."/>
            <person name="Chatterji S."/>
            <person name="Chinwalla A."/>
            <person name="Civetta A."/>
            <person name="Clifton S.W."/>
            <person name="Comeron J.M."/>
            <person name="Costello J.C."/>
            <person name="Coyne J.A."/>
            <person name="Daub J."/>
            <person name="David R.G."/>
            <person name="Delcher A.L."/>
            <person name="Delehaunty K."/>
            <person name="Do C.B."/>
            <person name="Ebling H."/>
            <person name="Edwards K."/>
            <person name="Eickbush T."/>
            <person name="Evans J.D."/>
            <person name="Filipski A."/>
            <person name="Findeiss S."/>
            <person name="Freyhult E."/>
            <person name="Fulton L."/>
            <person name="Fulton R."/>
            <person name="Garcia A.C."/>
            <person name="Gardiner A."/>
            <person name="Garfield D.A."/>
            <person name="Garvin B.E."/>
            <person name="Gibson G."/>
            <person name="Gilbert D."/>
            <person name="Gnerre S."/>
            <person name="Godfrey J."/>
            <person name="Good R."/>
            <person name="Gotea V."/>
            <person name="Gravely B."/>
            <person name="Greenberg A.J."/>
            <person name="Griffiths-Jones S."/>
            <person name="Gross S."/>
            <person name="Guigo R."/>
            <person name="Gustafson E.A."/>
            <person name="Haerty W."/>
            <person name="Hahn M.W."/>
            <person name="Halligan D.L."/>
            <person name="Halpern A.L."/>
            <person name="Halter G.M."/>
            <person name="Han M.V."/>
            <person name="Heger A."/>
            <person name="Hillier L."/>
            <person name="Hinrichs A.S."/>
            <person name="Holmes I."/>
            <person name="Hoskins R.A."/>
            <person name="Hubisz M.J."/>
            <person name="Hultmark D."/>
            <person name="Huntley M.A."/>
            <person name="Jaffe D.B."/>
            <person name="Jagadeeshan S."/>
            <person name="Jeck W.R."/>
            <person name="Johnson J."/>
            <person name="Jones C.D."/>
            <person name="Jordan W.C."/>
            <person name="Karpen G.H."/>
            <person name="Kataoka E."/>
            <person name="Keightley P.D."/>
            <person name="Kheradpour P."/>
            <person name="Kirkness E.F."/>
            <person name="Koerich L.B."/>
            <person name="Kristiansen K."/>
            <person name="Kudrna D."/>
            <person name="Kulathinal R.J."/>
            <person name="Kumar S."/>
            <person name="Kwok R."/>
            <person name="Lander E."/>
            <person name="Langley C.H."/>
            <person name="Lapoint R."/>
            <person name="Lazzaro B.P."/>
            <person name="Lee S.J."/>
            <person name="Levesque L."/>
            <person name="Li R."/>
            <person name="Lin C.F."/>
            <person name="Lin M.F."/>
            <person name="Lindblad-Toh K."/>
            <person name="Llopart A."/>
            <person name="Long M."/>
            <person name="Low L."/>
            <person name="Lozovsky E."/>
            <person name="Lu J."/>
            <person name="Luo M."/>
            <person name="Machado C.A."/>
            <person name="Makalowski W."/>
            <person name="Marzo M."/>
            <person name="Matsuda M."/>
            <person name="Matzkin L."/>
            <person name="McAllister B."/>
            <person name="McBride C.S."/>
            <person name="McKernan B."/>
            <person name="McKernan K."/>
            <person name="Mendez-Lago M."/>
            <person name="Minx P."/>
            <person name="Mollenhauer M.U."/>
            <person name="Montooth K."/>
            <person name="Mount S.M."/>
            <person name="Mu X."/>
            <person name="Myers E."/>
            <person name="Negre B."/>
            <person name="Newfeld S."/>
            <person name="Nielsen R."/>
            <person name="Noor M.A."/>
            <person name="O'Grady P."/>
            <person name="Pachter L."/>
            <person name="Papaceit M."/>
            <person name="Parisi M.J."/>
            <person name="Parisi M."/>
            <person name="Parts L."/>
            <person name="Pedersen J.S."/>
            <person name="Pesole G."/>
            <person name="Phillippy A.M."/>
            <person name="Ponting C.P."/>
            <person name="Pop M."/>
            <person name="Porcelli D."/>
            <person name="Powell J.R."/>
            <person name="Prohaska S."/>
            <person name="Pruitt K."/>
            <person name="Puig M."/>
            <person name="Quesneville H."/>
            <person name="Ram K.R."/>
            <person name="Rand D."/>
            <person name="Rasmussen M.D."/>
            <person name="Reed L.K."/>
            <person name="Reenan R."/>
            <person name="Reily A."/>
            <person name="Remington K.A."/>
            <person name="Rieger T.T."/>
            <person name="Ritchie M.G."/>
            <person name="Robin C."/>
            <person name="Rogers Y.H."/>
            <person name="Rohde C."/>
            <person name="Rozas J."/>
            <person name="Rubenfield M.J."/>
            <person name="Ruiz A."/>
            <person name="Russo S."/>
            <person name="Salzberg S.L."/>
            <person name="Sanchez-Gracia A."/>
            <person name="Saranga D.J."/>
            <person name="Sato H."/>
            <person name="Schaeffer S.W."/>
            <person name="Schatz M.C."/>
            <person name="Schlenke T."/>
            <person name="Schwartz R."/>
            <person name="Segarra C."/>
            <person name="Singh R.S."/>
            <person name="Sirot L."/>
            <person name="Sirota M."/>
            <person name="Sisneros N.B."/>
            <person name="Smith C.D."/>
            <person name="Smith T.F."/>
            <person name="Spieth J."/>
            <person name="Stage D.E."/>
            <person name="Stark A."/>
            <person name="Stephan W."/>
            <person name="Strausberg R.L."/>
            <person name="Strempel S."/>
            <person name="Sturgill D."/>
            <person name="Sutton G."/>
            <person name="Sutton G.G."/>
            <person name="Tao W."/>
            <person name="Teichmann S."/>
            <person name="Tobari Y.N."/>
            <person name="Tomimura Y."/>
            <person name="Tsolas J.M."/>
            <person name="Valente V.L."/>
            <person name="Venter E."/>
            <person name="Venter J.C."/>
            <person name="Vicario S."/>
            <person name="Vieira F.G."/>
            <person name="Vilella A.J."/>
            <person name="Villasante A."/>
            <person name="Walenz B."/>
            <person name="Wang J."/>
            <person name="Wasserman M."/>
            <person name="Watts T."/>
            <person name="Wilson D."/>
            <person name="Wilson R.K."/>
            <person name="Wing R.A."/>
            <person name="Wolfner M.F."/>
            <person name="Wong A."/>
            <person name="Wong G.K."/>
            <person name="Wu C.I."/>
            <person name="Wu G."/>
            <person name="Yamamoto D."/>
            <person name="Yang H.P."/>
            <person name="Yang S.P."/>
            <person name="Yorke J.A."/>
            <person name="Yoshida K."/>
            <person name="Zdobnov E."/>
            <person name="Zhang P."/>
            <person name="Zhang Y."/>
            <person name="Zimin A.V."/>
            <person name="Baldwin J."/>
            <person name="Abdouelleil A."/>
            <person name="Abdulkadir J."/>
            <person name="Abebe A."/>
            <person name="Abera B."/>
            <person name="Abreu J."/>
            <person name="Acer S.C."/>
            <person name="Aftuck L."/>
            <person name="Alexander A."/>
            <person name="An P."/>
            <person name="Anderson E."/>
            <person name="Anderson S."/>
            <person name="Arachi H."/>
            <person name="Azer M."/>
            <person name="Bachantsang P."/>
            <person name="Barry A."/>
            <person name="Bayul T."/>
            <person name="Berlin A."/>
            <person name="Bessette D."/>
            <person name="Bloom T."/>
            <person name="Blye J."/>
            <person name="Boguslavskiy L."/>
            <person name="Bonnet C."/>
            <person name="Boukhgalter B."/>
            <person name="Bourzgui I."/>
            <person name="Brown A."/>
            <person name="Cahill P."/>
            <person name="Channer S."/>
            <person name="Cheshatsang Y."/>
            <person name="Chuda L."/>
            <person name="Citroen M."/>
            <person name="Collymore A."/>
            <person name="Cooke P."/>
            <person name="Costello M."/>
            <person name="D'Aco K."/>
            <person name="Daza R."/>
            <person name="De Haan G."/>
            <person name="DeGray S."/>
            <person name="DeMaso C."/>
            <person name="Dhargay N."/>
            <person name="Dooley K."/>
            <person name="Dooley E."/>
            <person name="Doricent M."/>
            <person name="Dorje P."/>
            <person name="Dorjee K."/>
            <person name="Dupes A."/>
            <person name="Elong R."/>
            <person name="Falk J."/>
            <person name="Farina A."/>
            <person name="Faro S."/>
            <person name="Ferguson D."/>
            <person name="Fisher S."/>
            <person name="Foley C.D."/>
            <person name="Franke A."/>
            <person name="Friedrich D."/>
            <person name="Gadbois L."/>
            <person name="Gearin G."/>
            <person name="Gearin C.R."/>
            <person name="Giannoukos G."/>
            <person name="Goode T."/>
            <person name="Graham J."/>
            <person name="Grandbois E."/>
            <person name="Grewal S."/>
            <person name="Gyaltsen K."/>
            <person name="Hafez N."/>
            <person name="Hagos B."/>
            <person name="Hall J."/>
            <person name="Henson C."/>
            <person name="Hollinger A."/>
            <person name="Honan T."/>
            <person name="Huard M.D."/>
            <person name="Hughes L."/>
            <person name="Hurhula B."/>
            <person name="Husby M.E."/>
            <person name="Kamat A."/>
            <person name="Kanga B."/>
            <person name="Kashin S."/>
            <person name="Khazanovich D."/>
            <person name="Kisner P."/>
            <person name="Lance K."/>
            <person name="Lara M."/>
            <person name="Lee W."/>
            <person name="Lennon N."/>
            <person name="Letendre F."/>
            <person name="LeVine R."/>
            <person name="Lipovsky A."/>
            <person name="Liu X."/>
            <person name="Liu J."/>
            <person name="Liu S."/>
            <person name="Lokyitsang T."/>
            <person name="Lokyitsang Y."/>
            <person name="Lubonja R."/>
            <person name="Lui A."/>
            <person name="MacDonald P."/>
            <person name="Magnisalis V."/>
            <person name="Maru K."/>
            <person name="Matthews C."/>
            <person name="McCusker W."/>
            <person name="McDonough S."/>
            <person name="Mehta T."/>
            <person name="Meldrim J."/>
            <person name="Meneus L."/>
            <person name="Mihai O."/>
            <person name="Mihalev A."/>
            <person name="Mihova T."/>
            <person name="Mittelman R."/>
            <person name="Mlenga V."/>
            <person name="Montmayeur A."/>
            <person name="Mulrain L."/>
            <person name="Navidi A."/>
            <person name="Naylor J."/>
            <person name="Negash T."/>
            <person name="Nguyen T."/>
            <person name="Nguyen N."/>
            <person name="Nicol R."/>
            <person name="Norbu C."/>
            <person name="Norbu N."/>
            <person name="Novod N."/>
            <person name="O'Neill B."/>
            <person name="Osman S."/>
            <person name="Markiewicz E."/>
            <person name="Oyono O.L."/>
            <person name="Patti C."/>
            <person name="Phunkhang P."/>
            <person name="Pierre F."/>
            <person name="Priest M."/>
            <person name="Raghuraman S."/>
            <person name="Rege F."/>
            <person name="Reyes R."/>
            <person name="Rise C."/>
            <person name="Rogov P."/>
            <person name="Ross K."/>
            <person name="Ryan E."/>
            <person name="Settipalli S."/>
            <person name="Shea T."/>
            <person name="Sherpa N."/>
            <person name="Shi L."/>
            <person name="Shih D."/>
            <person name="Sparrow T."/>
            <person name="Spaulding J."/>
            <person name="Stalker J."/>
            <person name="Stange-Thomann N."/>
            <person name="Stavropoulos S."/>
            <person name="Stone C."/>
            <person name="Strader C."/>
            <person name="Tesfaye S."/>
            <person name="Thomson T."/>
            <person name="Thoulutsang Y."/>
            <person name="Thoulutsang D."/>
            <person name="Topham K."/>
            <person name="Topping I."/>
            <person name="Tsamla T."/>
            <person name="Vassiliev H."/>
            <person name="Vo A."/>
            <person name="Wangchuk T."/>
            <person name="Wangdi T."/>
            <person name="Weiand M."/>
            <person name="Wilkinson J."/>
            <person name="Wilson A."/>
            <person name="Yadav S."/>
            <person name="Young G."/>
            <person name="Yu Q."/>
            <person name="Zembek L."/>
            <person name="Zhong D."/>
            <person name="Zimmer A."/>
            <person name="Zwirko Z."/>
            <person name="Jaffe D.B."/>
            <person name="Alvarez P."/>
            <person name="Brockman W."/>
            <person name="Butler J."/>
            <person name="Chin C."/>
            <person name="Gnerre S."/>
            <person name="Grabherr M."/>
            <person name="Kleber M."/>
            <person name="Mauceli E."/>
            <person name="MacCallum I."/>
        </authorList>
    </citation>
    <scope>NUCLEOTIDE SEQUENCE [LARGE SCALE GENOMIC DNA]</scope>
    <source>
        <strain evidence="2">Tucson 15010-1051.87</strain>
    </source>
</reference>
<dbReference type="OrthoDB" id="10055432at2759"/>
<dbReference type="AlphaFoldDB" id="A0A0Q9WJ80"/>
<evidence type="ECO:0000313" key="1">
    <source>
        <dbReference type="EMBL" id="KRF84595.1"/>
    </source>
</evidence>
<dbReference type="InterPro" id="IPR029034">
    <property type="entry name" value="Cystine-knot_cytokine"/>
</dbReference>
<dbReference type="InParanoid" id="A0A0Q9WJ80"/>
<dbReference type="FunCoup" id="A0A0Q9WJ80">
    <property type="interactions" value="1"/>
</dbReference>